<geneLocation type="plasmid" evidence="1 2">
    <name>pWSM1592_1</name>
</geneLocation>
<protein>
    <submittedName>
        <fullName evidence="1">Uncharacterized protein</fullName>
    </submittedName>
</protein>
<evidence type="ECO:0000313" key="1">
    <source>
        <dbReference type="EMBL" id="UWU18676.1"/>
    </source>
</evidence>
<dbReference type="Proteomes" id="UP001060123">
    <property type="component" value="Plasmid pWSM1592_1"/>
</dbReference>
<evidence type="ECO:0000313" key="2">
    <source>
        <dbReference type="Proteomes" id="UP001060123"/>
    </source>
</evidence>
<sequence length="42" mass="4611">MHLLVKKYFIGSLAGGIEVHDNLPQQILIFRRGKAVATTSST</sequence>
<gene>
    <name evidence="1" type="ORF">N2599_26120</name>
</gene>
<proteinExistence type="predicted"/>
<organism evidence="1 2">
    <name type="scientific">Rhizobium sullae</name>
    <name type="common">Rhizobium hedysari</name>
    <dbReference type="NCBI Taxonomy" id="50338"/>
    <lineage>
        <taxon>Bacteria</taxon>
        <taxon>Pseudomonadati</taxon>
        <taxon>Pseudomonadota</taxon>
        <taxon>Alphaproteobacteria</taxon>
        <taxon>Hyphomicrobiales</taxon>
        <taxon>Rhizobiaceae</taxon>
        <taxon>Rhizobium/Agrobacterium group</taxon>
        <taxon>Rhizobium</taxon>
    </lineage>
</organism>
<name>A0ABY5XWR5_RHISU</name>
<accession>A0ABY5XWR5</accession>
<dbReference type="EMBL" id="CP104144">
    <property type="protein sequence ID" value="UWU18676.1"/>
    <property type="molecule type" value="Genomic_DNA"/>
</dbReference>
<keyword evidence="2" id="KW-1185">Reference proteome</keyword>
<dbReference type="RefSeq" id="WP_260308578.1">
    <property type="nucleotide sequence ID" value="NZ_CP104144.1"/>
</dbReference>
<reference evidence="1" key="1">
    <citation type="submission" date="2022-09" db="EMBL/GenBank/DDBJ databases">
        <title>Australian commercial rhizobial inoculants.</title>
        <authorList>
            <person name="Kohlmeier M.G."/>
            <person name="O'Hara G.W."/>
            <person name="Colombi E."/>
            <person name="Ramsay J.P."/>
            <person name="Terpolilli J."/>
        </authorList>
    </citation>
    <scope>NUCLEOTIDE SEQUENCE</scope>
    <source>
        <strain evidence="1">WSM1592</strain>
        <plasmid evidence="1">pWSM1592_1</plasmid>
    </source>
</reference>
<keyword evidence="1" id="KW-0614">Plasmid</keyword>